<proteinExistence type="predicted"/>
<dbReference type="PANTHER" id="PTHR33710:SF77">
    <property type="entry name" value="DNASE I-LIKE SUPERFAMILY PROTEIN"/>
    <property type="match status" value="1"/>
</dbReference>
<feature type="domain" description="Endonuclease/exonuclease/phosphatase" evidence="1">
    <location>
        <begin position="82"/>
        <end position="195"/>
    </location>
</feature>
<dbReference type="Pfam" id="PF03372">
    <property type="entry name" value="Exo_endo_phos"/>
    <property type="match status" value="1"/>
</dbReference>
<keyword evidence="2" id="KW-1185">Reference proteome</keyword>
<sequence>MYGVKFVVICEPKTDVSKIDFIRMRLAFDSVITNLSDDIWVCYCAPFSCSVVGNSSQHISLSIQHPLLPGPVIFSFVHAKCSLDEQRELWQNLLADNPRSLPWCIGGDFNVIMAPHEKLGERPIGVQEGVELMSFMEATGIFDVDFSGANFTWCSNRRGRARIWKRLDRVLINGECAEVSSNVSVEHLARHPSDHALLRISFATRLDNKPRPFQFLNVWTSKTDLLEVIRGAWDRPVNGAPLRVLCLKLMVTRRAIQEWNKHIFGNIFDAVRVAKAEVRRVEIEVKGNDSEVAQARLHKAQADLSQALLIEEQFWSQKARDEDIANEAIAFFSDLFSEPIGPVLDMLPLIPPLITEKENKTLEEVPSIEEVRRVVFAMDGESAPGPDGLMGKFFTFSWDVIAQDVYNVGRASLSSAAQFICYGYLETNVKCSGALFLRSPVIPDLTFGDFVTNGNWNIQLLSQALPLGIISSILQQPIPQGSRVDKAV</sequence>
<name>A0ABM4UE69_COFAR</name>
<dbReference type="RefSeq" id="XP_071905577.1">
    <property type="nucleotide sequence ID" value="XM_072049476.1"/>
</dbReference>
<protein>
    <recommendedName>
        <fullName evidence="1">Endonuclease/exonuclease/phosphatase domain-containing protein</fullName>
    </recommendedName>
</protein>
<dbReference type="Proteomes" id="UP001652660">
    <property type="component" value="Chromosome 5e"/>
</dbReference>
<evidence type="ECO:0000313" key="3">
    <source>
        <dbReference type="RefSeq" id="XP_071905577.1"/>
    </source>
</evidence>
<dbReference type="Gene3D" id="3.60.10.10">
    <property type="entry name" value="Endonuclease/exonuclease/phosphatase"/>
    <property type="match status" value="1"/>
</dbReference>
<reference evidence="3" key="1">
    <citation type="submission" date="2025-08" db="UniProtKB">
        <authorList>
            <consortium name="RefSeq"/>
        </authorList>
    </citation>
    <scope>IDENTIFICATION</scope>
    <source>
        <tissue evidence="3">Leaves</tissue>
    </source>
</reference>
<organism evidence="2 3">
    <name type="scientific">Coffea arabica</name>
    <name type="common">Arabian coffee</name>
    <dbReference type="NCBI Taxonomy" id="13443"/>
    <lineage>
        <taxon>Eukaryota</taxon>
        <taxon>Viridiplantae</taxon>
        <taxon>Streptophyta</taxon>
        <taxon>Embryophyta</taxon>
        <taxon>Tracheophyta</taxon>
        <taxon>Spermatophyta</taxon>
        <taxon>Magnoliopsida</taxon>
        <taxon>eudicotyledons</taxon>
        <taxon>Gunneridae</taxon>
        <taxon>Pentapetalae</taxon>
        <taxon>asterids</taxon>
        <taxon>lamiids</taxon>
        <taxon>Gentianales</taxon>
        <taxon>Rubiaceae</taxon>
        <taxon>Ixoroideae</taxon>
        <taxon>Gardenieae complex</taxon>
        <taxon>Bertiereae - Coffeeae clade</taxon>
        <taxon>Coffeeae</taxon>
        <taxon>Coffea</taxon>
    </lineage>
</organism>
<accession>A0ABM4UE69</accession>
<evidence type="ECO:0000259" key="1">
    <source>
        <dbReference type="Pfam" id="PF03372"/>
    </source>
</evidence>
<dbReference type="InterPro" id="IPR036691">
    <property type="entry name" value="Endo/exonu/phosph_ase_sf"/>
</dbReference>
<dbReference type="PANTHER" id="PTHR33710">
    <property type="entry name" value="BNAC02G09200D PROTEIN"/>
    <property type="match status" value="1"/>
</dbReference>
<gene>
    <name evidence="3" type="primary">LOC113722624</name>
</gene>
<dbReference type="GeneID" id="113722624"/>
<dbReference type="InterPro" id="IPR005135">
    <property type="entry name" value="Endo/exonuclease/phosphatase"/>
</dbReference>
<dbReference type="SUPFAM" id="SSF56219">
    <property type="entry name" value="DNase I-like"/>
    <property type="match status" value="1"/>
</dbReference>
<evidence type="ECO:0000313" key="2">
    <source>
        <dbReference type="Proteomes" id="UP001652660"/>
    </source>
</evidence>